<feature type="compositionally biased region" description="Basic and acidic residues" evidence="1">
    <location>
        <begin position="289"/>
        <end position="314"/>
    </location>
</feature>
<evidence type="ECO:0000313" key="4">
    <source>
        <dbReference type="EMBL" id="KAG7561874.1"/>
    </source>
</evidence>
<evidence type="ECO:0000256" key="2">
    <source>
        <dbReference type="SAM" id="SignalP"/>
    </source>
</evidence>
<feature type="domain" description="Thioredoxin" evidence="3">
    <location>
        <begin position="33"/>
        <end position="133"/>
    </location>
</feature>
<dbReference type="PANTHER" id="PTHR45815">
    <property type="entry name" value="PROTEIN DISULFIDE-ISOMERASE A6"/>
    <property type="match status" value="1"/>
</dbReference>
<keyword evidence="5" id="KW-1185">Reference proteome</keyword>
<dbReference type="Gene3D" id="3.40.30.10">
    <property type="entry name" value="Glutaredoxin"/>
    <property type="match status" value="1"/>
</dbReference>
<evidence type="ECO:0000313" key="5">
    <source>
        <dbReference type="Proteomes" id="UP000812966"/>
    </source>
</evidence>
<dbReference type="Pfam" id="PF00085">
    <property type="entry name" value="Thioredoxin"/>
    <property type="match status" value="1"/>
</dbReference>
<accession>A0A8K0NRJ8</accession>
<dbReference type="Proteomes" id="UP000812966">
    <property type="component" value="Unassembled WGS sequence"/>
</dbReference>
<dbReference type="AlphaFoldDB" id="A0A8K0NRJ8"/>
<dbReference type="SUPFAM" id="SSF52833">
    <property type="entry name" value="Thioredoxin-like"/>
    <property type="match status" value="1"/>
</dbReference>
<dbReference type="EMBL" id="JABELV010000044">
    <property type="protein sequence ID" value="KAG7561874.1"/>
    <property type="molecule type" value="Genomic_DNA"/>
</dbReference>
<evidence type="ECO:0000256" key="1">
    <source>
        <dbReference type="SAM" id="MobiDB-lite"/>
    </source>
</evidence>
<feature type="signal peptide" evidence="2">
    <location>
        <begin position="1"/>
        <end position="24"/>
    </location>
</feature>
<dbReference type="GO" id="GO:0034976">
    <property type="term" value="P:response to endoplasmic reticulum stress"/>
    <property type="evidence" value="ECO:0007669"/>
    <property type="project" value="TreeGrafter"/>
</dbReference>
<feature type="chain" id="PRO_5035419300" description="Thioredoxin domain-containing protein" evidence="2">
    <location>
        <begin position="25"/>
        <end position="469"/>
    </location>
</feature>
<keyword evidence="2" id="KW-0732">Signal</keyword>
<protein>
    <recommendedName>
        <fullName evidence="3">Thioredoxin domain-containing protein</fullName>
    </recommendedName>
</protein>
<sequence>MSRATSTCLLLALLGLSAIYTVNAAIFPSKGAVMPMTGKTWKNKLKDGAQQIVAFTAPWVSMIRSMAPEYQKAAESLSPLIPFYNVDCDEAENKALCGAEDIKGFPTVKAYTKSGKGRGRTFERERKAGPIIEWASEQIPAGKVKKLRQASEITPWRSAKPDQPHALLIHPSNPSLPLMWKVLSDRLSDKVHFGFIKDEKAEAREALGIPTKDKKVDGVKVVTWSVDGEKHVYSAGPLKFEPLLTYLQSISKGNVPAGSESDDEFVTMYETTIITQTATDPAPPAPTPTEDKAAKLREQQAKWAEEERRDRLRREKREQERLARLFEEQDRVTDEDDAMEDSGPQVVNRVTPAAQPDAAQAAETTVGAGTVGEGVAEPAVPMEPEQADITAEYVQPTGSAEHAADQSADTPLEAAADDFEHGETEVPAHKHSDQSAVTPLEEEAEEFESGQHEAVWDESPTEERVKDEL</sequence>
<organism evidence="4 5">
    <name type="scientific">Filobasidium floriforme</name>
    <dbReference type="NCBI Taxonomy" id="5210"/>
    <lineage>
        <taxon>Eukaryota</taxon>
        <taxon>Fungi</taxon>
        <taxon>Dikarya</taxon>
        <taxon>Basidiomycota</taxon>
        <taxon>Agaricomycotina</taxon>
        <taxon>Tremellomycetes</taxon>
        <taxon>Filobasidiales</taxon>
        <taxon>Filobasidiaceae</taxon>
        <taxon>Filobasidium</taxon>
    </lineage>
</organism>
<feature type="region of interest" description="Disordered" evidence="1">
    <location>
        <begin position="276"/>
        <end position="314"/>
    </location>
</feature>
<reference evidence="4" key="1">
    <citation type="submission" date="2020-04" db="EMBL/GenBank/DDBJ databases">
        <title>Analysis of mating type loci in Filobasidium floriforme.</title>
        <authorList>
            <person name="Nowrousian M."/>
        </authorList>
    </citation>
    <scope>NUCLEOTIDE SEQUENCE</scope>
    <source>
        <strain evidence="4">CBS 6242</strain>
    </source>
</reference>
<feature type="compositionally biased region" description="Low complexity" evidence="1">
    <location>
        <begin position="354"/>
        <end position="380"/>
    </location>
</feature>
<name>A0A8K0NRJ8_9TREE</name>
<feature type="compositionally biased region" description="Basic and acidic residues" evidence="1">
    <location>
        <begin position="418"/>
        <end position="433"/>
    </location>
</feature>
<feature type="compositionally biased region" description="Basic and acidic residues" evidence="1">
    <location>
        <begin position="449"/>
        <end position="469"/>
    </location>
</feature>
<dbReference type="InterPro" id="IPR013766">
    <property type="entry name" value="Thioredoxin_domain"/>
</dbReference>
<comment type="caution">
    <text evidence="4">The sequence shown here is derived from an EMBL/GenBank/DDBJ whole genome shotgun (WGS) entry which is preliminary data.</text>
</comment>
<dbReference type="PANTHER" id="PTHR45815:SF3">
    <property type="entry name" value="PROTEIN DISULFIDE-ISOMERASE A6"/>
    <property type="match status" value="1"/>
</dbReference>
<feature type="region of interest" description="Disordered" evidence="1">
    <location>
        <begin position="354"/>
        <end position="469"/>
    </location>
</feature>
<dbReference type="InterPro" id="IPR036249">
    <property type="entry name" value="Thioredoxin-like_sf"/>
</dbReference>
<dbReference type="GO" id="GO:0005788">
    <property type="term" value="C:endoplasmic reticulum lumen"/>
    <property type="evidence" value="ECO:0007669"/>
    <property type="project" value="TreeGrafter"/>
</dbReference>
<evidence type="ECO:0000259" key="3">
    <source>
        <dbReference type="Pfam" id="PF00085"/>
    </source>
</evidence>
<dbReference type="GO" id="GO:0015035">
    <property type="term" value="F:protein-disulfide reductase activity"/>
    <property type="evidence" value="ECO:0007669"/>
    <property type="project" value="TreeGrafter"/>
</dbReference>
<gene>
    <name evidence="4" type="ORF">FFLO_02691</name>
</gene>
<proteinExistence type="predicted"/>